<organism evidence="1 2">
    <name type="scientific">Pleurodeles waltl</name>
    <name type="common">Iberian ribbed newt</name>
    <dbReference type="NCBI Taxonomy" id="8319"/>
    <lineage>
        <taxon>Eukaryota</taxon>
        <taxon>Metazoa</taxon>
        <taxon>Chordata</taxon>
        <taxon>Craniata</taxon>
        <taxon>Vertebrata</taxon>
        <taxon>Euteleostomi</taxon>
        <taxon>Amphibia</taxon>
        <taxon>Batrachia</taxon>
        <taxon>Caudata</taxon>
        <taxon>Salamandroidea</taxon>
        <taxon>Salamandridae</taxon>
        <taxon>Pleurodelinae</taxon>
        <taxon>Pleurodeles</taxon>
    </lineage>
</organism>
<reference evidence="1" key="1">
    <citation type="journal article" date="2022" name="bioRxiv">
        <title>Sequencing and chromosome-scale assembly of the giantPleurodeles waltlgenome.</title>
        <authorList>
            <person name="Brown T."/>
            <person name="Elewa A."/>
            <person name="Iarovenko S."/>
            <person name="Subramanian E."/>
            <person name="Araus A.J."/>
            <person name="Petzold A."/>
            <person name="Susuki M."/>
            <person name="Suzuki K.-i.T."/>
            <person name="Hayashi T."/>
            <person name="Toyoda A."/>
            <person name="Oliveira C."/>
            <person name="Osipova E."/>
            <person name="Leigh N.D."/>
            <person name="Simon A."/>
            <person name="Yun M.H."/>
        </authorList>
    </citation>
    <scope>NUCLEOTIDE SEQUENCE</scope>
    <source>
        <strain evidence="1">20211129_DDA</strain>
        <tissue evidence="1">Liver</tissue>
    </source>
</reference>
<evidence type="ECO:0000313" key="2">
    <source>
        <dbReference type="Proteomes" id="UP001066276"/>
    </source>
</evidence>
<gene>
    <name evidence="1" type="ORF">NDU88_007237</name>
</gene>
<dbReference type="EMBL" id="JANPWB010000005">
    <property type="protein sequence ID" value="KAJ1190499.1"/>
    <property type="molecule type" value="Genomic_DNA"/>
</dbReference>
<evidence type="ECO:0000313" key="1">
    <source>
        <dbReference type="EMBL" id="KAJ1190499.1"/>
    </source>
</evidence>
<dbReference type="Proteomes" id="UP001066276">
    <property type="component" value="Chromosome 3_1"/>
</dbReference>
<sequence length="122" mass="12918">MLPALETASGFRSLTLYGGPRVSAAHLFTAGLTVVIPLRCSAAPAGPAAFGRRCRLSPEAVRVVGGEVKEGLLPFSRYVRSIAVENQAAAIFFFPAAESHAAFRLEKALAYAPLGRNTCWLA</sequence>
<accession>A0AAV7UPW7</accession>
<proteinExistence type="predicted"/>
<dbReference type="AlphaFoldDB" id="A0AAV7UPW7"/>
<protein>
    <submittedName>
        <fullName evidence="1">Uncharacterized protein</fullName>
    </submittedName>
</protein>
<comment type="caution">
    <text evidence="1">The sequence shown here is derived from an EMBL/GenBank/DDBJ whole genome shotgun (WGS) entry which is preliminary data.</text>
</comment>
<keyword evidence="2" id="KW-1185">Reference proteome</keyword>
<name>A0AAV7UPW7_PLEWA</name>